<dbReference type="EC" id="2.7.7.33" evidence="3"/>
<dbReference type="KEGG" id="rce:RC1_3996"/>
<sequence length="279" mass="31850">MKVVLFCGGLGLRMRDYSDALPKPMVPIGTRPILWHLMRYYAHYGHKDFILCLGHKGHVIKDFFLKYDECVSNDFVLSEGAKRLELLRRDIDDWRITFVDTGTASNIGQRLLAVRRFLRDEEMFLANYSDGLTDCPLPEITDRLAASNATAAFMAARPNTSFHFVRHDTAGRVTRVDNVEDADLWVNAGYFAFRQEIFDYIVPGEELVEEPFQRLIDARRLLVHEHTGFWRGCDTFKDLQTLEAALSPGPAPWEVWRDPQDQPQDNSAPTPRAVGFAAA</sequence>
<dbReference type="OrthoDB" id="9814110at2"/>
<dbReference type="InterPro" id="IPR013446">
    <property type="entry name" value="G1P_cyt_trans-like"/>
</dbReference>
<dbReference type="InterPro" id="IPR029044">
    <property type="entry name" value="Nucleotide-diphossugar_trans"/>
</dbReference>
<dbReference type="PANTHER" id="PTHR47183">
    <property type="entry name" value="GLUCOSE-1-PHOSPHATE CYTIDYLYLTRANSFERASE-RELATED"/>
    <property type="match status" value="1"/>
</dbReference>
<accession>B6IYG3</accession>
<dbReference type="GO" id="GO:0047343">
    <property type="term" value="F:glucose-1-phosphate cytidylyltransferase activity"/>
    <property type="evidence" value="ECO:0007669"/>
    <property type="project" value="UniProtKB-EC"/>
</dbReference>
<evidence type="ECO:0000313" key="3">
    <source>
        <dbReference type="EMBL" id="ACJ01337.1"/>
    </source>
</evidence>
<dbReference type="eggNOG" id="COG1208">
    <property type="taxonomic scope" value="Bacteria"/>
</dbReference>
<keyword evidence="3" id="KW-0808">Transferase</keyword>
<reference evidence="3 4" key="1">
    <citation type="journal article" date="2010" name="BMC Genomics">
        <title>Metabolic flexibility revealed in the genome of the cyst-forming alpha-1 proteobacterium Rhodospirillum centenum.</title>
        <authorList>
            <person name="Lu Y.K."/>
            <person name="Marden J."/>
            <person name="Han M."/>
            <person name="Swingley W.D."/>
            <person name="Mastrian S.D."/>
            <person name="Chowdhury S.R."/>
            <person name="Hao J."/>
            <person name="Helmy T."/>
            <person name="Kim S."/>
            <person name="Kurdoglu A.A."/>
            <person name="Matthies H.J."/>
            <person name="Rollo D."/>
            <person name="Stothard P."/>
            <person name="Blankenship R.E."/>
            <person name="Bauer C.E."/>
            <person name="Touchman J.W."/>
        </authorList>
    </citation>
    <scope>NUCLEOTIDE SEQUENCE [LARGE SCALE GENOMIC DNA]</scope>
    <source>
        <strain evidence="4">ATCC 51521 / SW</strain>
    </source>
</reference>
<dbReference type="CDD" id="cd02524">
    <property type="entry name" value="G1P_cytidylyltransferase"/>
    <property type="match status" value="1"/>
</dbReference>
<feature type="region of interest" description="Disordered" evidence="1">
    <location>
        <begin position="250"/>
        <end position="279"/>
    </location>
</feature>
<gene>
    <name evidence="3" type="primary">rfbF</name>
    <name evidence="3" type="ordered locus">RC1_3996</name>
</gene>
<proteinExistence type="predicted"/>
<dbReference type="Proteomes" id="UP000001591">
    <property type="component" value="Chromosome"/>
</dbReference>
<dbReference type="Gene3D" id="3.90.550.10">
    <property type="entry name" value="Spore Coat Polysaccharide Biosynthesis Protein SpsA, Chain A"/>
    <property type="match status" value="1"/>
</dbReference>
<organism evidence="3 4">
    <name type="scientific">Rhodospirillum centenum (strain ATCC 51521 / SW)</name>
    <dbReference type="NCBI Taxonomy" id="414684"/>
    <lineage>
        <taxon>Bacteria</taxon>
        <taxon>Pseudomonadati</taxon>
        <taxon>Pseudomonadota</taxon>
        <taxon>Alphaproteobacteria</taxon>
        <taxon>Rhodospirillales</taxon>
        <taxon>Rhodospirillaceae</taxon>
        <taxon>Rhodospirillum</taxon>
    </lineage>
</organism>
<dbReference type="Pfam" id="PF00483">
    <property type="entry name" value="NTP_transferase"/>
    <property type="match status" value="1"/>
</dbReference>
<name>B6IYG3_RHOCS</name>
<protein>
    <submittedName>
        <fullName evidence="3">Glucose-1-phosphate cytidylyltransferase, putative</fullName>
        <ecNumber evidence="3">2.7.7.33</ecNumber>
    </submittedName>
</protein>
<dbReference type="RefSeq" id="WP_012569110.1">
    <property type="nucleotide sequence ID" value="NC_011420.2"/>
</dbReference>
<dbReference type="AlphaFoldDB" id="B6IYG3"/>
<keyword evidence="4" id="KW-1185">Reference proteome</keyword>
<dbReference type="STRING" id="414684.RC1_3996"/>
<dbReference type="PANTHER" id="PTHR47183:SF3">
    <property type="entry name" value="TRANSFERASE"/>
    <property type="match status" value="1"/>
</dbReference>
<keyword evidence="3" id="KW-0548">Nucleotidyltransferase</keyword>
<dbReference type="HOGENOM" id="CLU_029499_10_0_5"/>
<dbReference type="EMBL" id="CP000613">
    <property type="protein sequence ID" value="ACJ01337.1"/>
    <property type="molecule type" value="Genomic_DNA"/>
</dbReference>
<evidence type="ECO:0000256" key="1">
    <source>
        <dbReference type="SAM" id="MobiDB-lite"/>
    </source>
</evidence>
<dbReference type="InterPro" id="IPR005835">
    <property type="entry name" value="NTP_transferase_dom"/>
</dbReference>
<dbReference type="SUPFAM" id="SSF53448">
    <property type="entry name" value="Nucleotide-diphospho-sugar transferases"/>
    <property type="match status" value="1"/>
</dbReference>
<evidence type="ECO:0000313" key="4">
    <source>
        <dbReference type="Proteomes" id="UP000001591"/>
    </source>
</evidence>
<evidence type="ECO:0000259" key="2">
    <source>
        <dbReference type="Pfam" id="PF00483"/>
    </source>
</evidence>
<feature type="domain" description="Nucleotidyl transferase" evidence="2">
    <location>
        <begin position="3"/>
        <end position="228"/>
    </location>
</feature>